<feature type="region of interest" description="Disordered" evidence="2">
    <location>
        <begin position="1"/>
        <end position="118"/>
    </location>
</feature>
<organism evidence="3 4">
    <name type="scientific">Piedraia hortae CBS 480.64</name>
    <dbReference type="NCBI Taxonomy" id="1314780"/>
    <lineage>
        <taxon>Eukaryota</taxon>
        <taxon>Fungi</taxon>
        <taxon>Dikarya</taxon>
        <taxon>Ascomycota</taxon>
        <taxon>Pezizomycotina</taxon>
        <taxon>Dothideomycetes</taxon>
        <taxon>Dothideomycetidae</taxon>
        <taxon>Capnodiales</taxon>
        <taxon>Piedraiaceae</taxon>
        <taxon>Piedraia</taxon>
    </lineage>
</organism>
<evidence type="ECO:0000313" key="3">
    <source>
        <dbReference type="EMBL" id="KAF2863451.1"/>
    </source>
</evidence>
<name>A0A6A7C7G3_9PEZI</name>
<feature type="coiled-coil region" evidence="1">
    <location>
        <begin position="260"/>
        <end position="294"/>
    </location>
</feature>
<evidence type="ECO:0000313" key="4">
    <source>
        <dbReference type="Proteomes" id="UP000799421"/>
    </source>
</evidence>
<dbReference type="Proteomes" id="UP000799421">
    <property type="component" value="Unassembled WGS sequence"/>
</dbReference>
<keyword evidence="4" id="KW-1185">Reference proteome</keyword>
<evidence type="ECO:0000256" key="1">
    <source>
        <dbReference type="SAM" id="Coils"/>
    </source>
</evidence>
<dbReference type="EMBL" id="MU005961">
    <property type="protein sequence ID" value="KAF2863451.1"/>
    <property type="molecule type" value="Genomic_DNA"/>
</dbReference>
<gene>
    <name evidence="3" type="ORF">K470DRAFT_292891</name>
</gene>
<accession>A0A6A7C7G3</accession>
<reference evidence="3" key="1">
    <citation type="journal article" date="2020" name="Stud. Mycol.">
        <title>101 Dothideomycetes genomes: a test case for predicting lifestyles and emergence of pathogens.</title>
        <authorList>
            <person name="Haridas S."/>
            <person name="Albert R."/>
            <person name="Binder M."/>
            <person name="Bloem J."/>
            <person name="Labutti K."/>
            <person name="Salamov A."/>
            <person name="Andreopoulos B."/>
            <person name="Baker S."/>
            <person name="Barry K."/>
            <person name="Bills G."/>
            <person name="Bluhm B."/>
            <person name="Cannon C."/>
            <person name="Castanera R."/>
            <person name="Culley D."/>
            <person name="Daum C."/>
            <person name="Ezra D."/>
            <person name="Gonzalez J."/>
            <person name="Henrissat B."/>
            <person name="Kuo A."/>
            <person name="Liang C."/>
            <person name="Lipzen A."/>
            <person name="Lutzoni F."/>
            <person name="Magnuson J."/>
            <person name="Mondo S."/>
            <person name="Nolan M."/>
            <person name="Ohm R."/>
            <person name="Pangilinan J."/>
            <person name="Park H.-J."/>
            <person name="Ramirez L."/>
            <person name="Alfaro M."/>
            <person name="Sun H."/>
            <person name="Tritt A."/>
            <person name="Yoshinaga Y."/>
            <person name="Zwiers L.-H."/>
            <person name="Turgeon B."/>
            <person name="Goodwin S."/>
            <person name="Spatafora J."/>
            <person name="Crous P."/>
            <person name="Grigoriev I."/>
        </authorList>
    </citation>
    <scope>NUCLEOTIDE SEQUENCE</scope>
    <source>
        <strain evidence="3">CBS 480.64</strain>
    </source>
</reference>
<protein>
    <submittedName>
        <fullName evidence="3">Uncharacterized protein</fullName>
    </submittedName>
</protein>
<proteinExistence type="predicted"/>
<sequence length="323" mass="34751">METPPLSPVRSAETSPYTGRRRRRTSSSNFSACSRRNRYSDVSSQAEGVRHLSGGNLADELDQLSSCSSGGGGEAEGEAEGVAESEGKSEDEDHEPENRQESRDSSSSSSSFSSSVFPPGDFSPSFEESLHTLTLLAAASPDPCISQTTSLLHDLPPSGSLETALSRLTTSTNSLSTHLLSQSKALQGTCARILGPFATLSLSQDAARELSELVEGLVASLPLPDPGPLRAVKKFEVESGRLLELLGQVTDSLQMGRQAANAAQRQLRVTRKMVEDLRRETDEVERAWEGLRESGMEERLRLRCGERECRTLLEGLGVEGVVG</sequence>
<dbReference type="AlphaFoldDB" id="A0A6A7C7G3"/>
<dbReference type="OrthoDB" id="5427526at2759"/>
<feature type="compositionally biased region" description="Acidic residues" evidence="2">
    <location>
        <begin position="75"/>
        <end position="95"/>
    </location>
</feature>
<keyword evidence="1" id="KW-0175">Coiled coil</keyword>
<evidence type="ECO:0000256" key="2">
    <source>
        <dbReference type="SAM" id="MobiDB-lite"/>
    </source>
</evidence>
<feature type="compositionally biased region" description="Low complexity" evidence="2">
    <location>
        <begin position="105"/>
        <end position="118"/>
    </location>
</feature>